<keyword evidence="1 2" id="KW-0560">Oxidoreductase</keyword>
<comment type="caution">
    <text evidence="2">The sequence shown here is derived from an EMBL/GenBank/DDBJ whole genome shotgun (WGS) entry which is preliminary data.</text>
</comment>
<dbReference type="InterPro" id="IPR050982">
    <property type="entry name" value="Auxin_biosynth/cation_transpt"/>
</dbReference>
<keyword evidence="2" id="KW-0503">Monooxygenase</keyword>
<dbReference type="PIRSF" id="PIRSF000332">
    <property type="entry name" value="FMO"/>
    <property type="match status" value="1"/>
</dbReference>
<dbReference type="InterPro" id="IPR000960">
    <property type="entry name" value="Flavin_mOase"/>
</dbReference>
<accession>A0ABW4A524</accession>
<dbReference type="RefSeq" id="WP_317795400.1">
    <property type="nucleotide sequence ID" value="NZ_AP028461.1"/>
</dbReference>
<name>A0ABW4A524_9ACTN</name>
<keyword evidence="3" id="KW-1185">Reference proteome</keyword>
<dbReference type="PANTHER" id="PTHR43539:SF78">
    <property type="entry name" value="FLAVIN-CONTAINING MONOOXYGENASE"/>
    <property type="match status" value="1"/>
</dbReference>
<organism evidence="2 3">
    <name type="scientific">Actinoplanes sichuanensis</name>
    <dbReference type="NCBI Taxonomy" id="512349"/>
    <lineage>
        <taxon>Bacteria</taxon>
        <taxon>Bacillati</taxon>
        <taxon>Actinomycetota</taxon>
        <taxon>Actinomycetes</taxon>
        <taxon>Micromonosporales</taxon>
        <taxon>Micromonosporaceae</taxon>
        <taxon>Actinoplanes</taxon>
    </lineage>
</organism>
<dbReference type="PANTHER" id="PTHR43539">
    <property type="entry name" value="FLAVIN-BINDING MONOOXYGENASE-LIKE PROTEIN (AFU_ORTHOLOGUE AFUA_4G09220)"/>
    <property type="match status" value="1"/>
</dbReference>
<dbReference type="EC" id="1.14.13.-" evidence="2"/>
<dbReference type="GO" id="GO:0004497">
    <property type="term" value="F:monooxygenase activity"/>
    <property type="evidence" value="ECO:0007669"/>
    <property type="project" value="UniProtKB-KW"/>
</dbReference>
<proteinExistence type="predicted"/>
<evidence type="ECO:0000313" key="3">
    <source>
        <dbReference type="Proteomes" id="UP001597183"/>
    </source>
</evidence>
<dbReference type="InterPro" id="IPR036188">
    <property type="entry name" value="FAD/NAD-bd_sf"/>
</dbReference>
<sequence length="356" mass="37535">MTSADLVVIGGGQSGLATAHAALRRGLRPLVLDASPEPGGSWPSYYDSLTLFSPARFSALPGRAFPGDPDRYPLRDEVIEYLAAYTAGLDAEIRFSTRVEQVTTADDGTFTVAMAGSSPVQAHAVVAASGGFGTPYRPSLPGLESFTGRVLHAAQYRNPDGFAGARVVVVGGGNSAVQIAVELAGLARVTVATRGPLRFQRQRILGRDFHWWLTRTGLDSSVLGPRLVSGSVPVIDDGRYRAAIRAGRPDQRPLFERLDGDRVVWADGAAEPVDVVLLATGYRPDLPYLAGLGAVDASGAALHDGGVSTVVPGLGFVGLERQRSFASATLRGAGRDAAFVLDRLLRRVGRHVAVAR</sequence>
<dbReference type="Pfam" id="PF13738">
    <property type="entry name" value="Pyr_redox_3"/>
    <property type="match status" value="1"/>
</dbReference>
<dbReference type="PRINTS" id="PR00469">
    <property type="entry name" value="PNDRDTASEII"/>
</dbReference>
<dbReference type="Gene3D" id="3.50.50.60">
    <property type="entry name" value="FAD/NAD(P)-binding domain"/>
    <property type="match status" value="1"/>
</dbReference>
<evidence type="ECO:0000256" key="1">
    <source>
        <dbReference type="ARBA" id="ARBA00023002"/>
    </source>
</evidence>
<dbReference type="PRINTS" id="PR00368">
    <property type="entry name" value="FADPNR"/>
</dbReference>
<gene>
    <name evidence="2" type="ORF">ACFQ5G_07395</name>
</gene>
<protein>
    <submittedName>
        <fullName evidence="2">Flavin-containing monooxygenase</fullName>
        <ecNumber evidence="2">1.14.13.-</ecNumber>
    </submittedName>
</protein>
<dbReference type="Proteomes" id="UP001597183">
    <property type="component" value="Unassembled WGS sequence"/>
</dbReference>
<reference evidence="3" key="1">
    <citation type="journal article" date="2019" name="Int. J. Syst. Evol. Microbiol.">
        <title>The Global Catalogue of Microorganisms (GCM) 10K type strain sequencing project: providing services to taxonomists for standard genome sequencing and annotation.</title>
        <authorList>
            <consortium name="The Broad Institute Genomics Platform"/>
            <consortium name="The Broad Institute Genome Sequencing Center for Infectious Disease"/>
            <person name="Wu L."/>
            <person name="Ma J."/>
        </authorList>
    </citation>
    <scope>NUCLEOTIDE SEQUENCE [LARGE SCALE GENOMIC DNA]</scope>
    <source>
        <strain evidence="3">CCM 7526</strain>
    </source>
</reference>
<dbReference type="EMBL" id="JBHTMK010000008">
    <property type="protein sequence ID" value="MFD1365162.1"/>
    <property type="molecule type" value="Genomic_DNA"/>
</dbReference>
<evidence type="ECO:0000313" key="2">
    <source>
        <dbReference type="EMBL" id="MFD1365162.1"/>
    </source>
</evidence>
<dbReference type="SUPFAM" id="SSF51905">
    <property type="entry name" value="FAD/NAD(P)-binding domain"/>
    <property type="match status" value="2"/>
</dbReference>